<feature type="domain" description="Protein kinase" evidence="8">
    <location>
        <begin position="273"/>
        <end position="792"/>
    </location>
</feature>
<proteinExistence type="inferred from homology"/>
<dbReference type="Gene3D" id="1.10.510.10">
    <property type="entry name" value="Transferase(Phosphotransferase) domain 1"/>
    <property type="match status" value="1"/>
</dbReference>
<name>C1FZ27_PARBD</name>
<dbReference type="PROSITE" id="PS50011">
    <property type="entry name" value="PROTEIN_KINASE_DOM"/>
    <property type="match status" value="1"/>
</dbReference>
<dbReference type="GO" id="GO:1990625">
    <property type="term" value="P:negative regulation of cytoplasmic translational initiation in response to stress"/>
    <property type="evidence" value="ECO:0007669"/>
    <property type="project" value="TreeGrafter"/>
</dbReference>
<dbReference type="OrthoDB" id="1405469at2759"/>
<feature type="compositionally biased region" description="Polar residues" evidence="7">
    <location>
        <begin position="425"/>
        <end position="444"/>
    </location>
</feature>
<keyword evidence="2 6" id="KW-0547">Nucleotide-binding</keyword>
<organism evidence="9 10">
    <name type="scientific">Paracoccidioides brasiliensis (strain Pb18)</name>
    <dbReference type="NCBI Taxonomy" id="502780"/>
    <lineage>
        <taxon>Eukaryota</taxon>
        <taxon>Fungi</taxon>
        <taxon>Dikarya</taxon>
        <taxon>Ascomycota</taxon>
        <taxon>Pezizomycotina</taxon>
        <taxon>Eurotiomycetes</taxon>
        <taxon>Eurotiomycetidae</taxon>
        <taxon>Onygenales</taxon>
        <taxon>Ajellomycetaceae</taxon>
        <taxon>Paracoccidioides</taxon>
    </lineage>
</organism>
<evidence type="ECO:0000256" key="5">
    <source>
        <dbReference type="ARBA" id="ARBA00037982"/>
    </source>
</evidence>
<reference evidence="9 10" key="1">
    <citation type="journal article" date="2011" name="PLoS Genet.">
        <title>Comparative genomic analysis of human fungal pathogens causing paracoccidioidomycosis.</title>
        <authorList>
            <person name="Desjardins C.A."/>
            <person name="Champion M.D."/>
            <person name="Holder J.W."/>
            <person name="Muszewska A."/>
            <person name="Goldberg J."/>
            <person name="Bailao A.M."/>
            <person name="Brigido M.M."/>
            <person name="Ferreira M.E."/>
            <person name="Garcia A.M."/>
            <person name="Grynberg M."/>
            <person name="Gujja S."/>
            <person name="Heiman D.I."/>
            <person name="Henn M.R."/>
            <person name="Kodira C.D."/>
            <person name="Leon-Narvaez H."/>
            <person name="Longo L.V."/>
            <person name="Ma L.J."/>
            <person name="Malavazi I."/>
            <person name="Matsuo A.L."/>
            <person name="Morais F.V."/>
            <person name="Pereira M."/>
            <person name="Rodriguez-Brito S."/>
            <person name="Sakthikumar S."/>
            <person name="Salem-Izacc S.M."/>
            <person name="Sykes S.M."/>
            <person name="Teixeira M.M."/>
            <person name="Vallejo M.C."/>
            <person name="Walter M.E."/>
            <person name="Yandava C."/>
            <person name="Young S."/>
            <person name="Zeng Q."/>
            <person name="Zucker J."/>
            <person name="Felipe M.S."/>
            <person name="Goldman G.H."/>
            <person name="Haas B.J."/>
            <person name="McEwen J.G."/>
            <person name="Nino-Vega G."/>
            <person name="Puccia R."/>
            <person name="San-Blas G."/>
            <person name="Soares C.M."/>
            <person name="Birren B.W."/>
            <person name="Cuomo C.A."/>
        </authorList>
    </citation>
    <scope>NUCLEOTIDE SEQUENCE [LARGE SCALE GENOMIC DNA]</scope>
    <source>
        <strain evidence="9 10">Pb18</strain>
    </source>
</reference>
<dbReference type="SMART" id="SM00220">
    <property type="entry name" value="S_TKc"/>
    <property type="match status" value="1"/>
</dbReference>
<dbReference type="Gene3D" id="3.30.200.20">
    <property type="entry name" value="Phosphorylase Kinase, domain 1"/>
    <property type="match status" value="1"/>
</dbReference>
<dbReference type="KEGG" id="pbn:PADG_01053"/>
<dbReference type="PROSITE" id="PS00108">
    <property type="entry name" value="PROTEIN_KINASE_ST"/>
    <property type="match status" value="1"/>
</dbReference>
<dbReference type="STRING" id="502780.C1FZ27"/>
<dbReference type="GO" id="GO:0005524">
    <property type="term" value="F:ATP binding"/>
    <property type="evidence" value="ECO:0007669"/>
    <property type="project" value="UniProtKB-UniRule"/>
</dbReference>
<dbReference type="PROSITE" id="PS00107">
    <property type="entry name" value="PROTEIN_KINASE_ATP"/>
    <property type="match status" value="1"/>
</dbReference>
<dbReference type="HOGENOM" id="CLU_018993_0_0_1"/>
<evidence type="ECO:0000256" key="6">
    <source>
        <dbReference type="PROSITE-ProRule" id="PRU10141"/>
    </source>
</evidence>
<evidence type="ECO:0000256" key="1">
    <source>
        <dbReference type="ARBA" id="ARBA00022679"/>
    </source>
</evidence>
<sequence length="799" mass="88543">MSSDSESQSEQIHANDVACLAPSEPKDAPADKGTNSLGNSPLSHEYGTSPPHEIERSARVDQGEMPELSPEGQAAMMTAALLEFYCESRAADILNGQPGSHGGYSRDSPEAKYLGRHLYMYKSQFLSGHGVIAGGLDGNDWESVRKHYRNNLDVLSVAALGETDPNGRYSLPPFKGASGQGSTTMNFGQLQKLLEGLDLDKIKNFTPQQPSRPNLQRRITEKAYSDSSTQPLPPNIADLVRHSLTAFSQIPMDFPLLSPQTINIPTSRYAAEFEEEAFIGKGSYGAVYRARHHVDSQVYAVKKIPLREKRLRQLQKDGLRAVESILKEIRTLARLEHPNVVRYFSAWAELSTGSIVESASSTIPVSADGMDDSEQVSSPKLESSGSHHEDLSFSIVFEESGHGIVFENSLKDSENAEDREEGHSDSCNTRHSKRLSFQGTSGKSDTGDVEEVESLPRPFSFPNHGQTTSESETNDDIFSDGMGNASLRSLSRKVKHVKPGPVLTLHIQMSLHPLSLATYLVPRPATSDTSSPRHCYHLIPSLKIILGVLAGVEYLHSMGIVHRDLKPANIFLSLANPQDKMICPPCDKEEIKRPWYTNPRIGDFGLVAEISQYGESRGQYESGCNSTGAQTRPVGTEFYRPPIVNSKQIHPLSRTNNTYEKGNEGNHEHAEMENLYDIDESLDMFALGVILFELLYKFETRMERQMTLCYLTCSPNRMVKSYHKRNLSDLTPILPGDFASKINCSEATRNGSENDGMYILNKLTACIKGMLDPDSRCRWTCKDVQRCLNEILSMCGNLS</sequence>
<evidence type="ECO:0000256" key="4">
    <source>
        <dbReference type="ARBA" id="ARBA00022840"/>
    </source>
</evidence>
<comment type="similarity">
    <text evidence="5">Belongs to the protein kinase superfamily. Ser/Thr protein kinase family. GCN2 subfamily.</text>
</comment>
<keyword evidence="4 6" id="KW-0067">ATP-binding</keyword>
<dbReference type="OMA" id="YGAWVEQ"/>
<accession>C1FZ27</accession>
<keyword evidence="3 9" id="KW-0418">Kinase</keyword>
<dbReference type="InterPro" id="IPR008271">
    <property type="entry name" value="Ser/Thr_kinase_AS"/>
</dbReference>
<dbReference type="GO" id="GO:0005634">
    <property type="term" value="C:nucleus"/>
    <property type="evidence" value="ECO:0007669"/>
    <property type="project" value="TreeGrafter"/>
</dbReference>
<keyword evidence="1" id="KW-0808">Transferase</keyword>
<dbReference type="InterPro" id="IPR017441">
    <property type="entry name" value="Protein_kinase_ATP_BS"/>
</dbReference>
<dbReference type="PANTHER" id="PTHR11042:SF195">
    <property type="entry name" value="KINASE, PUTATIVE (AFU_ORTHOLOGUE AFUA_2G16620)-RELATED"/>
    <property type="match status" value="1"/>
</dbReference>
<dbReference type="InterPro" id="IPR000719">
    <property type="entry name" value="Prot_kinase_dom"/>
</dbReference>
<feature type="compositionally biased region" description="Basic and acidic residues" evidence="7">
    <location>
        <begin position="409"/>
        <end position="424"/>
    </location>
</feature>
<dbReference type="InterPro" id="IPR011009">
    <property type="entry name" value="Kinase-like_dom_sf"/>
</dbReference>
<dbReference type="RefSeq" id="XP_010756101.1">
    <property type="nucleotide sequence ID" value="XM_010757799.1"/>
</dbReference>
<dbReference type="SUPFAM" id="SSF56112">
    <property type="entry name" value="Protein kinase-like (PK-like)"/>
    <property type="match status" value="1"/>
</dbReference>
<protein>
    <submittedName>
        <fullName evidence="9">PEK protein kinase</fullName>
    </submittedName>
</protein>
<dbReference type="eggNOG" id="KOG1035">
    <property type="taxonomic scope" value="Eukaryota"/>
</dbReference>
<feature type="binding site" evidence="6">
    <location>
        <position position="303"/>
    </location>
    <ligand>
        <name>ATP</name>
        <dbReference type="ChEBI" id="CHEBI:30616"/>
    </ligand>
</feature>
<dbReference type="GeneID" id="22580790"/>
<evidence type="ECO:0000256" key="2">
    <source>
        <dbReference type="ARBA" id="ARBA00022741"/>
    </source>
</evidence>
<feature type="region of interest" description="Disordered" evidence="7">
    <location>
        <begin position="1"/>
        <end position="52"/>
    </location>
</feature>
<feature type="region of interest" description="Disordered" evidence="7">
    <location>
        <begin position="364"/>
        <end position="387"/>
    </location>
</feature>
<dbReference type="InParanoid" id="C1FZ27"/>
<dbReference type="VEuPathDB" id="FungiDB:PADG_01053"/>
<evidence type="ECO:0000256" key="7">
    <source>
        <dbReference type="SAM" id="MobiDB-lite"/>
    </source>
</evidence>
<dbReference type="AlphaFoldDB" id="C1FZ27"/>
<dbReference type="Pfam" id="PF00069">
    <property type="entry name" value="Pkinase"/>
    <property type="match status" value="2"/>
</dbReference>
<evidence type="ECO:0000256" key="3">
    <source>
        <dbReference type="ARBA" id="ARBA00022777"/>
    </source>
</evidence>
<evidence type="ECO:0000313" key="10">
    <source>
        <dbReference type="Proteomes" id="UP000001628"/>
    </source>
</evidence>
<dbReference type="PANTHER" id="PTHR11042">
    <property type="entry name" value="EUKARYOTIC TRANSLATION INITIATION FACTOR 2-ALPHA KINASE EIF2-ALPHA KINASE -RELATED"/>
    <property type="match status" value="1"/>
</dbReference>
<evidence type="ECO:0000313" key="9">
    <source>
        <dbReference type="EMBL" id="EEH44764.2"/>
    </source>
</evidence>
<gene>
    <name evidence="9" type="ORF">PADG_01053</name>
</gene>
<evidence type="ECO:0000259" key="8">
    <source>
        <dbReference type="PROSITE" id="PS50011"/>
    </source>
</evidence>
<feature type="region of interest" description="Disordered" evidence="7">
    <location>
        <begin position="407"/>
        <end position="482"/>
    </location>
</feature>
<feature type="compositionally biased region" description="Polar residues" evidence="7">
    <location>
        <begin position="33"/>
        <end position="42"/>
    </location>
</feature>
<feature type="compositionally biased region" description="Polar residues" evidence="7">
    <location>
        <begin position="375"/>
        <end position="384"/>
    </location>
</feature>
<dbReference type="InterPro" id="IPR050339">
    <property type="entry name" value="CC_SR_Kinase"/>
</dbReference>
<keyword evidence="10" id="KW-1185">Reference proteome</keyword>
<dbReference type="EMBL" id="KN275957">
    <property type="protein sequence ID" value="EEH44764.2"/>
    <property type="molecule type" value="Genomic_DNA"/>
</dbReference>
<dbReference type="GO" id="GO:0004694">
    <property type="term" value="F:eukaryotic translation initiation factor 2alpha kinase activity"/>
    <property type="evidence" value="ECO:0007669"/>
    <property type="project" value="TreeGrafter"/>
</dbReference>
<dbReference type="Proteomes" id="UP000001628">
    <property type="component" value="Unassembled WGS sequence"/>
</dbReference>
<feature type="compositionally biased region" description="Polar residues" evidence="7">
    <location>
        <begin position="1"/>
        <end position="12"/>
    </location>
</feature>
<dbReference type="GO" id="GO:0005829">
    <property type="term" value="C:cytosol"/>
    <property type="evidence" value="ECO:0007669"/>
    <property type="project" value="TreeGrafter"/>
</dbReference>